<evidence type="ECO:0000313" key="2">
    <source>
        <dbReference type="Proteomes" id="UP000230842"/>
    </source>
</evidence>
<accession>A0A2M9BJ97</accession>
<organism evidence="1 2">
    <name type="scientific">Mumia flava</name>
    <dbReference type="NCBI Taxonomy" id="1348852"/>
    <lineage>
        <taxon>Bacteria</taxon>
        <taxon>Bacillati</taxon>
        <taxon>Actinomycetota</taxon>
        <taxon>Actinomycetes</taxon>
        <taxon>Propionibacteriales</taxon>
        <taxon>Nocardioidaceae</taxon>
        <taxon>Mumia</taxon>
    </lineage>
</organism>
<gene>
    <name evidence="1" type="ORF">CLV56_2274</name>
</gene>
<protein>
    <recommendedName>
        <fullName evidence="3">PemK-like, MazF-like toxin of type II toxin-antitoxin system</fullName>
    </recommendedName>
</protein>
<comment type="caution">
    <text evidence="1">The sequence shown here is derived from an EMBL/GenBank/DDBJ whole genome shotgun (WGS) entry which is preliminary data.</text>
</comment>
<sequence>MVDKITTVRRTSVQTRVGRLPAALMVEVERSVLTFLGVAD</sequence>
<proteinExistence type="predicted"/>
<evidence type="ECO:0000313" key="1">
    <source>
        <dbReference type="EMBL" id="PJJ58030.1"/>
    </source>
</evidence>
<dbReference type="SUPFAM" id="SSF50118">
    <property type="entry name" value="Cell growth inhibitor/plasmid maintenance toxic component"/>
    <property type="match status" value="1"/>
</dbReference>
<evidence type="ECO:0008006" key="3">
    <source>
        <dbReference type="Google" id="ProtNLM"/>
    </source>
</evidence>
<reference evidence="1 2" key="1">
    <citation type="submission" date="2017-11" db="EMBL/GenBank/DDBJ databases">
        <title>Genomic Encyclopedia of Archaeal and Bacterial Type Strains, Phase II (KMG-II): From Individual Species to Whole Genera.</title>
        <authorList>
            <person name="Goeker M."/>
        </authorList>
    </citation>
    <scope>NUCLEOTIDE SEQUENCE [LARGE SCALE GENOMIC DNA]</scope>
    <source>
        <strain evidence="1 2">DSM 27763</strain>
    </source>
</reference>
<dbReference type="Proteomes" id="UP000230842">
    <property type="component" value="Unassembled WGS sequence"/>
</dbReference>
<dbReference type="EMBL" id="PGEZ01000001">
    <property type="protein sequence ID" value="PJJ58030.1"/>
    <property type="molecule type" value="Genomic_DNA"/>
</dbReference>
<keyword evidence="2" id="KW-1185">Reference proteome</keyword>
<dbReference type="AlphaFoldDB" id="A0A2M9BJ97"/>
<name>A0A2M9BJ97_9ACTN</name>